<organism evidence="2 3">
    <name type="scientific">Candidatus Limenecus avicola</name>
    <dbReference type="NCBI Taxonomy" id="2840847"/>
    <lineage>
        <taxon>Bacteria</taxon>
        <taxon>Bacillati</taxon>
        <taxon>Bacillota</taxon>
        <taxon>Clostridia</taxon>
        <taxon>Eubacteriales</taxon>
        <taxon>Clostridiaceae</taxon>
        <taxon>Clostridiaceae incertae sedis</taxon>
        <taxon>Candidatus Limenecus</taxon>
    </lineage>
</organism>
<dbReference type="PANTHER" id="PTHR23419:SF8">
    <property type="entry name" value="FI09726P"/>
    <property type="match status" value="1"/>
</dbReference>
<reference evidence="2" key="1">
    <citation type="submission" date="2020-10" db="EMBL/GenBank/DDBJ databases">
        <authorList>
            <person name="Gilroy R."/>
        </authorList>
    </citation>
    <scope>NUCLEOTIDE SEQUENCE</scope>
    <source>
        <strain evidence="2">CHK154-7741</strain>
    </source>
</reference>
<dbReference type="SUPFAM" id="SSF54913">
    <property type="entry name" value="GlnB-like"/>
    <property type="match status" value="1"/>
</dbReference>
<dbReference type="InterPro" id="IPR011322">
    <property type="entry name" value="N-reg_PII-like_a/b"/>
</dbReference>
<evidence type="ECO:0000313" key="2">
    <source>
        <dbReference type="EMBL" id="HIU92881.1"/>
    </source>
</evidence>
<protein>
    <submittedName>
        <fullName evidence="2">Divalent-cation tolerance protein CutA</fullName>
    </submittedName>
</protein>
<reference evidence="2" key="2">
    <citation type="journal article" date="2021" name="PeerJ">
        <title>Extensive microbial diversity within the chicken gut microbiome revealed by metagenomics and culture.</title>
        <authorList>
            <person name="Gilroy R."/>
            <person name="Ravi A."/>
            <person name="Getino M."/>
            <person name="Pursley I."/>
            <person name="Horton D.L."/>
            <person name="Alikhan N.F."/>
            <person name="Baker D."/>
            <person name="Gharbi K."/>
            <person name="Hall N."/>
            <person name="Watson M."/>
            <person name="Adriaenssens E.M."/>
            <person name="Foster-Nyarko E."/>
            <person name="Jarju S."/>
            <person name="Secka A."/>
            <person name="Antonio M."/>
            <person name="Oren A."/>
            <person name="Chaudhuri R.R."/>
            <person name="La Ragione R."/>
            <person name="Hildebrand F."/>
            <person name="Pallen M.J."/>
        </authorList>
    </citation>
    <scope>NUCLEOTIDE SEQUENCE</scope>
    <source>
        <strain evidence="2">CHK154-7741</strain>
    </source>
</reference>
<accession>A0A9D1N1E3</accession>
<name>A0A9D1N1E3_9CLOT</name>
<dbReference type="Gene3D" id="3.30.70.120">
    <property type="match status" value="1"/>
</dbReference>
<dbReference type="Proteomes" id="UP000886748">
    <property type="component" value="Unassembled WGS sequence"/>
</dbReference>
<evidence type="ECO:0000256" key="1">
    <source>
        <dbReference type="ARBA" id="ARBA00010169"/>
    </source>
</evidence>
<dbReference type="InterPro" id="IPR015867">
    <property type="entry name" value="N-reg_PII/ATP_PRibTrfase_C"/>
</dbReference>
<dbReference type="EMBL" id="DVOD01000052">
    <property type="protein sequence ID" value="HIU92881.1"/>
    <property type="molecule type" value="Genomic_DNA"/>
</dbReference>
<dbReference type="PANTHER" id="PTHR23419">
    <property type="entry name" value="DIVALENT CATION TOLERANCE CUTA-RELATED"/>
    <property type="match status" value="1"/>
</dbReference>
<gene>
    <name evidence="2" type="ORF">IAD26_07100</name>
</gene>
<dbReference type="InterPro" id="IPR004323">
    <property type="entry name" value="Ion_tolerance_CutA"/>
</dbReference>
<comment type="caution">
    <text evidence="2">The sequence shown here is derived from an EMBL/GenBank/DDBJ whole genome shotgun (WGS) entry which is preliminary data.</text>
</comment>
<dbReference type="GO" id="GO:0010038">
    <property type="term" value="P:response to metal ion"/>
    <property type="evidence" value="ECO:0007669"/>
    <property type="project" value="InterPro"/>
</dbReference>
<proteinExistence type="inferred from homology"/>
<evidence type="ECO:0000313" key="3">
    <source>
        <dbReference type="Proteomes" id="UP000886748"/>
    </source>
</evidence>
<comment type="similarity">
    <text evidence="1">Belongs to the CutA family.</text>
</comment>
<dbReference type="AlphaFoldDB" id="A0A9D1N1E3"/>
<sequence length="104" mass="12018">MNNCVIYCTVPNEFNANLIATTLIEENIAACVNILPSVTSVYKWEGIVQTDNEMLLIIKTREEKFEEAEKKIKELHEYSVPEIIALPIIKGSEEYQRWIVKETE</sequence>
<dbReference type="Pfam" id="PF03091">
    <property type="entry name" value="CutA1"/>
    <property type="match status" value="1"/>
</dbReference>
<dbReference type="GO" id="GO:0005507">
    <property type="term" value="F:copper ion binding"/>
    <property type="evidence" value="ECO:0007669"/>
    <property type="project" value="TreeGrafter"/>
</dbReference>